<dbReference type="EMBL" id="SNZB01000006">
    <property type="protein sequence ID" value="TDR17534.1"/>
    <property type="molecule type" value="Genomic_DNA"/>
</dbReference>
<comment type="subcellular location">
    <subcellularLocation>
        <location evidence="1">Golgi apparatus membrane</location>
        <topology evidence="1">Single-pass type II membrane protein</topology>
    </subcellularLocation>
</comment>
<keyword evidence="3" id="KW-0812">Transmembrane</keyword>
<dbReference type="InterPro" id="IPR005331">
    <property type="entry name" value="Sulfotransferase"/>
</dbReference>
<dbReference type="GO" id="GO:0008146">
    <property type="term" value="F:sulfotransferase activity"/>
    <property type="evidence" value="ECO:0007669"/>
    <property type="project" value="InterPro"/>
</dbReference>
<dbReference type="Proteomes" id="UP000295724">
    <property type="component" value="Unassembled WGS sequence"/>
</dbReference>
<dbReference type="OrthoDB" id="288532at2"/>
<comment type="caution">
    <text evidence="8">The sequence shown here is derived from an EMBL/GenBank/DDBJ whole genome shotgun (WGS) entry which is preliminary data.</text>
</comment>
<dbReference type="PANTHER" id="PTHR12137:SF54">
    <property type="entry name" value="CARBOHYDRATE SULFOTRANSFERASE"/>
    <property type="match status" value="1"/>
</dbReference>
<evidence type="ECO:0000256" key="1">
    <source>
        <dbReference type="ARBA" id="ARBA00004323"/>
    </source>
</evidence>
<evidence type="ECO:0000256" key="2">
    <source>
        <dbReference type="ARBA" id="ARBA00022679"/>
    </source>
</evidence>
<evidence type="ECO:0000256" key="3">
    <source>
        <dbReference type="ARBA" id="ARBA00022692"/>
    </source>
</evidence>
<sequence length="210" mass="24741">MLISDSHQFVFVHIRKAAGTSLRQILEQVSLPKNNNLWYKFLSRNGFVVDYHKHSFRKHSALLEAERSMPNALFEKYFKFAIVRNPWDRLVSEYEYIKTQPTHSRFNKLAKLSFSEYVIYQSQRPAAHQVNVLKLKDGNLGCDYIGKLESLNESLGVIAENIGVSFADLPHINQVKRRDYRSYYDKPLREQVRTLWQEDVNAFEYDFEDA</sequence>
<keyword evidence="5" id="KW-0333">Golgi apparatus</keyword>
<accession>A0A4R6XI67</accession>
<reference evidence="8 9" key="1">
    <citation type="submission" date="2019-03" db="EMBL/GenBank/DDBJ databases">
        <title>Genomic Encyclopedia of Type Strains, Phase IV (KMG-IV): sequencing the most valuable type-strain genomes for metagenomic binning, comparative biology and taxonomic classification.</title>
        <authorList>
            <person name="Goeker M."/>
        </authorList>
    </citation>
    <scope>NUCLEOTIDE SEQUENCE [LARGE SCALE GENOMIC DNA]</scope>
    <source>
        <strain evidence="8 9">DSM 25488</strain>
    </source>
</reference>
<keyword evidence="4" id="KW-1133">Transmembrane helix</keyword>
<name>A0A4R6XI67_9GAMM</name>
<evidence type="ECO:0000313" key="8">
    <source>
        <dbReference type="EMBL" id="TDR17534.1"/>
    </source>
</evidence>
<dbReference type="GO" id="GO:0016051">
    <property type="term" value="P:carbohydrate biosynthetic process"/>
    <property type="evidence" value="ECO:0007669"/>
    <property type="project" value="InterPro"/>
</dbReference>
<dbReference type="RefSeq" id="WP_099018897.1">
    <property type="nucleotide sequence ID" value="NZ_NIHB01000002.1"/>
</dbReference>
<keyword evidence="7" id="KW-0325">Glycoprotein</keyword>
<dbReference type="InterPro" id="IPR018011">
    <property type="entry name" value="Carb_sulfotrans_8-10"/>
</dbReference>
<evidence type="ECO:0000256" key="5">
    <source>
        <dbReference type="ARBA" id="ARBA00023034"/>
    </source>
</evidence>
<proteinExistence type="predicted"/>
<protein>
    <submittedName>
        <fullName evidence="8">Sulfotransferase family protein</fullName>
    </submittedName>
</protein>
<dbReference type="GO" id="GO:0016020">
    <property type="term" value="C:membrane"/>
    <property type="evidence" value="ECO:0007669"/>
    <property type="project" value="InterPro"/>
</dbReference>
<dbReference type="SUPFAM" id="SSF52540">
    <property type="entry name" value="P-loop containing nucleoside triphosphate hydrolases"/>
    <property type="match status" value="1"/>
</dbReference>
<keyword evidence="2 8" id="KW-0808">Transferase</keyword>
<evidence type="ECO:0000313" key="9">
    <source>
        <dbReference type="Proteomes" id="UP000295724"/>
    </source>
</evidence>
<keyword evidence="6" id="KW-0472">Membrane</keyword>
<evidence type="ECO:0000256" key="4">
    <source>
        <dbReference type="ARBA" id="ARBA00022989"/>
    </source>
</evidence>
<dbReference type="Gene3D" id="3.40.50.300">
    <property type="entry name" value="P-loop containing nucleotide triphosphate hydrolases"/>
    <property type="match status" value="1"/>
</dbReference>
<evidence type="ECO:0000256" key="6">
    <source>
        <dbReference type="ARBA" id="ARBA00023136"/>
    </source>
</evidence>
<organism evidence="8 9">
    <name type="scientific">Marinicella litoralis</name>
    <dbReference type="NCBI Taxonomy" id="644220"/>
    <lineage>
        <taxon>Bacteria</taxon>
        <taxon>Pseudomonadati</taxon>
        <taxon>Pseudomonadota</taxon>
        <taxon>Gammaproteobacteria</taxon>
        <taxon>Lysobacterales</taxon>
        <taxon>Marinicellaceae</taxon>
        <taxon>Marinicella</taxon>
    </lineage>
</organism>
<evidence type="ECO:0000256" key="7">
    <source>
        <dbReference type="ARBA" id="ARBA00023180"/>
    </source>
</evidence>
<dbReference type="InterPro" id="IPR027417">
    <property type="entry name" value="P-loop_NTPase"/>
</dbReference>
<dbReference type="PANTHER" id="PTHR12137">
    <property type="entry name" value="CARBOHYDRATE SULFOTRANSFERASE"/>
    <property type="match status" value="1"/>
</dbReference>
<gene>
    <name evidence="8" type="ORF">C8D91_2593</name>
</gene>
<dbReference type="Pfam" id="PF03567">
    <property type="entry name" value="Sulfotransfer_2"/>
    <property type="match status" value="1"/>
</dbReference>
<dbReference type="AlphaFoldDB" id="A0A4R6XI67"/>
<keyword evidence="9" id="KW-1185">Reference proteome</keyword>